<feature type="active site" description="Proton acceptor" evidence="7">
    <location>
        <position position="354"/>
    </location>
</feature>
<dbReference type="InterPro" id="IPR010280">
    <property type="entry name" value="U5_MeTrfase_fam"/>
</dbReference>
<dbReference type="PROSITE" id="PS01230">
    <property type="entry name" value="TRMA_1"/>
    <property type="match status" value="1"/>
</dbReference>
<evidence type="ECO:0000256" key="9">
    <source>
        <dbReference type="PROSITE-ProRule" id="PRU10015"/>
    </source>
</evidence>
<feature type="active site" evidence="9">
    <location>
        <position position="320"/>
    </location>
</feature>
<keyword evidence="1 7" id="KW-0489">Methyltransferase</keyword>
<organism evidence="10 11">
    <name type="scientific">Kingella potus</name>
    <dbReference type="NCBI Taxonomy" id="265175"/>
    <lineage>
        <taxon>Bacteria</taxon>
        <taxon>Pseudomonadati</taxon>
        <taxon>Pseudomonadota</taxon>
        <taxon>Betaproteobacteria</taxon>
        <taxon>Neisseriales</taxon>
        <taxon>Neisseriaceae</taxon>
        <taxon>Kingella</taxon>
    </lineage>
</organism>
<evidence type="ECO:0000256" key="4">
    <source>
        <dbReference type="ARBA" id="ARBA00022694"/>
    </source>
</evidence>
<feature type="active site" description="Nucleophile" evidence="7 8">
    <location>
        <position position="320"/>
    </location>
</feature>
<protein>
    <recommendedName>
        <fullName evidence="7">tRNA/tmRNA (uracil-C(5))-methyltransferase</fullName>
        <ecNumber evidence="7">2.1.1.35</ecNumber>
    </recommendedName>
    <alternativeName>
        <fullName evidence="7">tRNA (uracil(54)-C(5))-methyltransferase</fullName>
    </alternativeName>
    <alternativeName>
        <fullName evidence="7">tRNA(m5U54)-methyltransferase</fullName>
        <shortName evidence="7">RUMT</shortName>
    </alternativeName>
    <alternativeName>
        <fullName evidence="7">tmRNA (uracil(341)-C(5))-methyltransferase</fullName>
    </alternativeName>
</protein>
<dbReference type="EC" id="2.1.1.35" evidence="7"/>
<dbReference type="NCBIfam" id="TIGR02143">
    <property type="entry name" value="trmA_only"/>
    <property type="match status" value="1"/>
</dbReference>
<evidence type="ECO:0000313" key="11">
    <source>
        <dbReference type="Proteomes" id="UP000254293"/>
    </source>
</evidence>
<dbReference type="InterPro" id="IPR011869">
    <property type="entry name" value="TrmA_MeTrfase"/>
</dbReference>
<dbReference type="InterPro" id="IPR029063">
    <property type="entry name" value="SAM-dependent_MTases_sf"/>
</dbReference>
<dbReference type="GO" id="GO:0030697">
    <property type="term" value="F:tRNA (uracil(54)-C5)-methyltransferase activity, S-adenosyl methionine-dependent"/>
    <property type="evidence" value="ECO:0007669"/>
    <property type="project" value="UniProtKB-UniRule"/>
</dbReference>
<reference evidence="10 11" key="1">
    <citation type="submission" date="2018-06" db="EMBL/GenBank/DDBJ databases">
        <authorList>
            <consortium name="Pathogen Informatics"/>
            <person name="Doyle S."/>
        </authorList>
    </citation>
    <scope>NUCLEOTIDE SEQUENCE [LARGE SCALE GENOMIC DNA]</scope>
    <source>
        <strain evidence="10 11">NCTC13336</strain>
    </source>
</reference>
<keyword evidence="4 7" id="KW-0819">tRNA processing</keyword>
<comment type="catalytic activity">
    <reaction evidence="5 7">
        <text>uridine(341) in tmRNA + S-adenosyl-L-methionine = 5-methyluridine(341) in tmRNA + S-adenosyl-L-homocysteine + H(+)</text>
        <dbReference type="Rhea" id="RHEA:43612"/>
        <dbReference type="Rhea" id="RHEA-COMP:10630"/>
        <dbReference type="Rhea" id="RHEA-COMP:10631"/>
        <dbReference type="ChEBI" id="CHEBI:15378"/>
        <dbReference type="ChEBI" id="CHEBI:57856"/>
        <dbReference type="ChEBI" id="CHEBI:59789"/>
        <dbReference type="ChEBI" id="CHEBI:65315"/>
        <dbReference type="ChEBI" id="CHEBI:74447"/>
    </reaction>
</comment>
<dbReference type="FunFam" id="3.40.50.150:FF:000012">
    <property type="entry name" value="tRNA/tmRNA (uracil-C(5))-methyltransferase"/>
    <property type="match status" value="1"/>
</dbReference>
<feature type="binding site" evidence="7 8">
    <location>
        <position position="233"/>
    </location>
    <ligand>
        <name>S-adenosyl-L-methionine</name>
        <dbReference type="ChEBI" id="CHEBI:59789"/>
    </ligand>
</feature>
<evidence type="ECO:0000256" key="3">
    <source>
        <dbReference type="ARBA" id="ARBA00022691"/>
    </source>
</evidence>
<comment type="catalytic activity">
    <reaction evidence="6 7">
        <text>uridine(54) in tRNA + S-adenosyl-L-methionine = 5-methyluridine(54) in tRNA + S-adenosyl-L-homocysteine + H(+)</text>
        <dbReference type="Rhea" id="RHEA:42712"/>
        <dbReference type="Rhea" id="RHEA-COMP:10167"/>
        <dbReference type="Rhea" id="RHEA-COMP:10193"/>
        <dbReference type="ChEBI" id="CHEBI:15378"/>
        <dbReference type="ChEBI" id="CHEBI:57856"/>
        <dbReference type="ChEBI" id="CHEBI:59789"/>
        <dbReference type="ChEBI" id="CHEBI:65315"/>
        <dbReference type="ChEBI" id="CHEBI:74447"/>
        <dbReference type="EC" id="2.1.1.35"/>
    </reaction>
</comment>
<keyword evidence="11" id="KW-1185">Reference proteome</keyword>
<dbReference type="FunFam" id="2.40.50.1070:FF:000001">
    <property type="entry name" value="tRNA/tmRNA (uracil-C(5))-methyltransferase"/>
    <property type="match status" value="1"/>
</dbReference>
<feature type="binding site" evidence="7 8">
    <location>
        <position position="295"/>
    </location>
    <ligand>
        <name>S-adenosyl-L-methionine</name>
        <dbReference type="ChEBI" id="CHEBI:59789"/>
    </ligand>
</feature>
<dbReference type="PROSITE" id="PS51687">
    <property type="entry name" value="SAM_MT_RNA_M5U"/>
    <property type="match status" value="1"/>
</dbReference>
<accession>A0A377R1I3</accession>
<dbReference type="Proteomes" id="UP000254293">
    <property type="component" value="Unassembled WGS sequence"/>
</dbReference>
<evidence type="ECO:0000256" key="5">
    <source>
        <dbReference type="ARBA" id="ARBA00051255"/>
    </source>
</evidence>
<dbReference type="RefSeq" id="WP_115308150.1">
    <property type="nucleotide sequence ID" value="NZ_UGJJ01000001.1"/>
</dbReference>
<comment type="similarity">
    <text evidence="7">Belongs to the class I-like SAM-binding methyltransferase superfamily. RNA M5U methyltransferase family. TrmA subfamily.</text>
</comment>
<dbReference type="PANTHER" id="PTHR47790:SF2">
    <property type="entry name" value="TRNA_TMRNA (URACIL-C(5))-METHYLTRANSFERASE"/>
    <property type="match status" value="1"/>
</dbReference>
<dbReference type="CDD" id="cd02440">
    <property type="entry name" value="AdoMet_MTases"/>
    <property type="match status" value="1"/>
</dbReference>
<sequence>MHGSDYIRQLDDKAAFLRRLFADIDMPGWEIFPSPEQHYRMRAEFRIWHEGGTIRYAMFERGRKAGGASVVRLTQFSAASAAINALMPELLAALSAEEVLHKRLFQCEFLSTLSSDMLVSLIYHRKLDDAWRTAAEALQQRCGIALIGRSKGQKIVLSRDFVSEAFLVNGQLFRYRQPEGGFSQPNAAVCVKMLEWACGCAQGLGGDLLELYCGNGNFTLPLARHFRRVLATEVSKTSVQAAQWNIEANGADNIRIARLSAEEFAQAASGSREFRRLREQGISLADYAFSTVFVDPPRAGVDEATLRLLQNFDNIIYISCNPETLRANLDLLLATHDIKAAALFDQFPFTPHIESGVLLRRKAV</sequence>
<dbReference type="OrthoDB" id="9804590at2"/>
<keyword evidence="3 7" id="KW-0949">S-adenosyl-L-methionine</keyword>
<dbReference type="AlphaFoldDB" id="A0A377R1I3"/>
<dbReference type="SUPFAM" id="SSF53335">
    <property type="entry name" value="S-adenosyl-L-methionine-dependent methyltransferases"/>
    <property type="match status" value="1"/>
</dbReference>
<evidence type="ECO:0000256" key="7">
    <source>
        <dbReference type="HAMAP-Rule" id="MF_01011"/>
    </source>
</evidence>
<feature type="binding site" evidence="7">
    <location>
        <position position="217"/>
    </location>
    <ligand>
        <name>S-adenosyl-L-methionine</name>
        <dbReference type="ChEBI" id="CHEBI:59789"/>
    </ligand>
</feature>
<dbReference type="Gene3D" id="2.40.50.1070">
    <property type="match status" value="1"/>
</dbReference>
<comment type="function">
    <text evidence="7">Dual-specificity methyltransferase that catalyzes the formation of 5-methyluridine at position 54 (m5U54) in all tRNAs, and that of position 341 (m5U341) in tmRNA (transfer-mRNA).</text>
</comment>
<dbReference type="GO" id="GO:0000049">
    <property type="term" value="F:tRNA binding"/>
    <property type="evidence" value="ECO:0007669"/>
    <property type="project" value="TreeGrafter"/>
</dbReference>
<dbReference type="Pfam" id="PF05958">
    <property type="entry name" value="tRNA_U5-meth_tr"/>
    <property type="match status" value="1"/>
</dbReference>
<gene>
    <name evidence="7 10" type="primary">trmA</name>
    <name evidence="10" type="ORF">NCTC13336_01174</name>
</gene>
<feature type="binding site" evidence="7 8">
    <location>
        <position position="212"/>
    </location>
    <ligand>
        <name>S-adenosyl-L-methionine</name>
        <dbReference type="ChEBI" id="CHEBI:59789"/>
    </ligand>
</feature>
<name>A0A377R1I3_9NEIS</name>
<feature type="binding site" evidence="7 8">
    <location>
        <position position="184"/>
    </location>
    <ligand>
        <name>S-adenosyl-L-methionine</name>
        <dbReference type="ChEBI" id="CHEBI:59789"/>
    </ligand>
</feature>
<dbReference type="EMBL" id="UGJJ01000001">
    <property type="protein sequence ID" value="STR00949.1"/>
    <property type="molecule type" value="Genomic_DNA"/>
</dbReference>
<dbReference type="InterPro" id="IPR030390">
    <property type="entry name" value="MeTrfase_TrmA_AS"/>
</dbReference>
<proteinExistence type="inferred from homology"/>
<dbReference type="Gene3D" id="3.40.50.150">
    <property type="entry name" value="Vaccinia Virus protein VP39"/>
    <property type="match status" value="1"/>
</dbReference>
<evidence type="ECO:0000256" key="6">
    <source>
        <dbReference type="ARBA" id="ARBA00052788"/>
    </source>
</evidence>
<keyword evidence="2 7" id="KW-0808">Transferase</keyword>
<dbReference type="GO" id="GO:0019843">
    <property type="term" value="F:rRNA binding"/>
    <property type="evidence" value="ECO:0007669"/>
    <property type="project" value="TreeGrafter"/>
</dbReference>
<dbReference type="HAMAP" id="MF_01011">
    <property type="entry name" value="RNA_methyltr_TrmA"/>
    <property type="match status" value="1"/>
</dbReference>
<dbReference type="GO" id="GO:0005829">
    <property type="term" value="C:cytosol"/>
    <property type="evidence" value="ECO:0007669"/>
    <property type="project" value="TreeGrafter"/>
</dbReference>
<evidence type="ECO:0000256" key="1">
    <source>
        <dbReference type="ARBA" id="ARBA00022603"/>
    </source>
</evidence>
<dbReference type="PANTHER" id="PTHR47790">
    <property type="entry name" value="TRNA/TMRNA (URACIL-C(5))-METHYLTRANSFERASE"/>
    <property type="match status" value="1"/>
</dbReference>
<dbReference type="GO" id="GO:0030488">
    <property type="term" value="P:tRNA methylation"/>
    <property type="evidence" value="ECO:0007669"/>
    <property type="project" value="UniProtKB-UniRule"/>
</dbReference>
<evidence type="ECO:0000256" key="8">
    <source>
        <dbReference type="PROSITE-ProRule" id="PRU01024"/>
    </source>
</evidence>
<evidence type="ECO:0000313" key="10">
    <source>
        <dbReference type="EMBL" id="STR00949.1"/>
    </source>
</evidence>
<evidence type="ECO:0000256" key="2">
    <source>
        <dbReference type="ARBA" id="ARBA00022679"/>
    </source>
</evidence>